<gene>
    <name evidence="9" type="ORF">TSUD_203830</name>
</gene>
<keyword evidence="6" id="KW-0539">Nucleus</keyword>
<dbReference type="EMBL" id="DF973146">
    <property type="protein sequence ID" value="GAU14734.1"/>
    <property type="molecule type" value="Genomic_DNA"/>
</dbReference>
<dbReference type="CDD" id="cd20404">
    <property type="entry name" value="Tudor_Agenet_AtEML-like"/>
    <property type="match status" value="1"/>
</dbReference>
<dbReference type="Proteomes" id="UP000242715">
    <property type="component" value="Unassembled WGS sequence"/>
</dbReference>
<feature type="compositionally biased region" description="Basic and acidic residues" evidence="8">
    <location>
        <begin position="795"/>
        <end position="804"/>
    </location>
</feature>
<feature type="compositionally biased region" description="Basic and acidic residues" evidence="8">
    <location>
        <begin position="517"/>
        <end position="535"/>
    </location>
</feature>
<evidence type="ECO:0000313" key="9">
    <source>
        <dbReference type="EMBL" id="GAU14734.1"/>
    </source>
</evidence>
<sequence>IIARFCPLLLSGSEDELVNLLKDNNDIIKVGVLNVLAKAGATIRKQLSVTSSSVDLILERLCLEGSRRQAKYAVHALAAITKDDGLKSLSVLYKKLVDMLEEKTHLPTVLQSLGCIAQTAMPVFETRESEIKEFIINRILKSDAKDCTRTSWDDKSDLCMLKINGIKTLVKSFLPFKDAHVRPDIDSLLDILRDMLSYGEISKDLQSSPVDKAHLKLASAKAVIRLSRLWDQKIPVDIFHLTLRVSEDKHNLADIIQMHYQAKARQVPVQSDTNSLTIYPEYILPYLVHALAHNSCPNVEECKDVGAYDNIYRQLHLILSILLQRDEGAKSEATTNKEKDIISTITSLFQSIKLSEDTVDTSKTKNSHAICDLGLAITKRLVQKDVDLQELSHSVSLPPILYKTFEKNEGDDTMVSEVKSWVVDDTALTHFESLELEMVRSQLAEDEASKDNEENEIPLGVMLKQIKSQVVSSKKVKKIKPVPAETEKVENDFAISNTVRQINLDNVGSSINVESCNGHEHSLSKETPKDPEHDTGRKRKTGETTPAPVTKRSRSSSAHGKPRLSTSTLNASRRVSGENSPGAKSVLDADINTDTDSDMQRITIKDLVSSLKKKVKGSESYHSDESNEHDEYDMKSPDDFEQSAKTASNNSKPSTHFSKKTKRKSTAGLTKCATKKGEIDIEDIIGCRIKIWWPSDKKFYGGTIKSYDSFKGKHVILYDDGDVEIVRLDKERWELLDKGRKSTKKIKRSSLETSGHKHKVSSGSPSKKKQKIVNGKQSPSKPVKPRKKYASKSVFHQEEAKESSEISNPEETMTYKADEMNSGGSEEELTVGHGEIATKGKKSNKKMRSVSRRKRLKKTKNFQPVGESDEDKQDYSARSSEDKESVPQYSSEERNADESTEALRDDVHEEESESEEERDNSDVEVSPGETEKQHTEPSSPDDVSIAEISDEAPLSKWKCRNGKKKSSQKARGGAVEVQVWTWMKTTAKSEIFSFINILIKMLYMACCRM</sequence>
<organism evidence="9 10">
    <name type="scientific">Trifolium subterraneum</name>
    <name type="common">Subterranean clover</name>
    <dbReference type="NCBI Taxonomy" id="3900"/>
    <lineage>
        <taxon>Eukaryota</taxon>
        <taxon>Viridiplantae</taxon>
        <taxon>Streptophyta</taxon>
        <taxon>Embryophyta</taxon>
        <taxon>Tracheophyta</taxon>
        <taxon>Spermatophyta</taxon>
        <taxon>Magnoliopsida</taxon>
        <taxon>eudicotyledons</taxon>
        <taxon>Gunneridae</taxon>
        <taxon>Pentapetalae</taxon>
        <taxon>rosids</taxon>
        <taxon>fabids</taxon>
        <taxon>Fabales</taxon>
        <taxon>Fabaceae</taxon>
        <taxon>Papilionoideae</taxon>
        <taxon>50 kb inversion clade</taxon>
        <taxon>NPAAA clade</taxon>
        <taxon>Hologalegina</taxon>
        <taxon>IRL clade</taxon>
        <taxon>Trifolieae</taxon>
        <taxon>Trifolium</taxon>
    </lineage>
</organism>
<dbReference type="GO" id="GO:0035825">
    <property type="term" value="P:homologous recombination"/>
    <property type="evidence" value="ECO:0007669"/>
    <property type="project" value="UniProtKB-ARBA"/>
</dbReference>
<feature type="compositionally biased region" description="Acidic residues" evidence="8">
    <location>
        <begin position="908"/>
        <end position="919"/>
    </location>
</feature>
<dbReference type="InterPro" id="IPR016024">
    <property type="entry name" value="ARM-type_fold"/>
</dbReference>
<keyword evidence="2" id="KW-0132">Cell division</keyword>
<feature type="compositionally biased region" description="Basic and acidic residues" evidence="8">
    <location>
        <begin position="616"/>
        <end position="626"/>
    </location>
</feature>
<dbReference type="AlphaFoldDB" id="A0A2Z6LHQ3"/>
<evidence type="ECO:0000256" key="6">
    <source>
        <dbReference type="ARBA" id="ARBA00023242"/>
    </source>
</evidence>
<feature type="compositionally biased region" description="Basic residues" evidence="8">
    <location>
        <begin position="839"/>
        <end position="860"/>
    </location>
</feature>
<name>A0A2Z6LHQ3_TRISU</name>
<feature type="compositionally biased region" description="Basic and acidic residues" evidence="8">
    <location>
        <begin position="873"/>
        <end position="907"/>
    </location>
</feature>
<proteinExistence type="predicted"/>
<dbReference type="SUPFAM" id="SSF48371">
    <property type="entry name" value="ARM repeat"/>
    <property type="match status" value="1"/>
</dbReference>
<evidence type="ECO:0000313" key="10">
    <source>
        <dbReference type="Proteomes" id="UP000242715"/>
    </source>
</evidence>
<feature type="compositionally biased region" description="Polar residues" evidence="8">
    <location>
        <begin position="643"/>
        <end position="656"/>
    </location>
</feature>
<dbReference type="Gene3D" id="2.30.30.140">
    <property type="match status" value="1"/>
</dbReference>
<reference evidence="10" key="1">
    <citation type="journal article" date="2017" name="Front. Plant Sci.">
        <title>Climate Clever Clovers: New Paradigm to Reduce the Environmental Footprint of Ruminants by Breeding Low Methanogenic Forages Utilizing Haplotype Variation.</title>
        <authorList>
            <person name="Kaur P."/>
            <person name="Appels R."/>
            <person name="Bayer P.E."/>
            <person name="Keeble-Gagnere G."/>
            <person name="Wang J."/>
            <person name="Hirakawa H."/>
            <person name="Shirasawa K."/>
            <person name="Vercoe P."/>
            <person name="Stefanova K."/>
            <person name="Durmic Z."/>
            <person name="Nichols P."/>
            <person name="Revell C."/>
            <person name="Isobe S.N."/>
            <person name="Edwards D."/>
            <person name="Erskine W."/>
        </authorList>
    </citation>
    <scope>NUCLEOTIDE SEQUENCE [LARGE SCALE GENOMIC DNA]</scope>
    <source>
        <strain evidence="10">cv. Daliak</strain>
    </source>
</reference>
<dbReference type="GO" id="GO:0007064">
    <property type="term" value="P:mitotic sister chromatid cohesion"/>
    <property type="evidence" value="ECO:0007669"/>
    <property type="project" value="InterPro"/>
</dbReference>
<evidence type="ECO:0000256" key="3">
    <source>
        <dbReference type="ARBA" id="ARBA00022763"/>
    </source>
</evidence>
<dbReference type="GO" id="GO:0006281">
    <property type="term" value="P:DNA repair"/>
    <property type="evidence" value="ECO:0007669"/>
    <property type="project" value="UniProtKB-KW"/>
</dbReference>
<evidence type="ECO:0000256" key="2">
    <source>
        <dbReference type="ARBA" id="ARBA00022618"/>
    </source>
</evidence>
<evidence type="ECO:0000256" key="5">
    <source>
        <dbReference type="ARBA" id="ARBA00023204"/>
    </source>
</evidence>
<feature type="compositionally biased region" description="Basic residues" evidence="8">
    <location>
        <begin position="957"/>
        <end position="968"/>
    </location>
</feature>
<feature type="compositionally biased region" description="Basic residues" evidence="8">
    <location>
        <begin position="756"/>
        <end position="771"/>
    </location>
</feature>
<evidence type="ECO:0008006" key="11">
    <source>
        <dbReference type="Google" id="ProtNLM"/>
    </source>
</evidence>
<comment type="subcellular location">
    <subcellularLocation>
        <location evidence="1">Nucleus</location>
    </subcellularLocation>
</comment>
<dbReference type="GO" id="GO:0051301">
    <property type="term" value="P:cell division"/>
    <property type="evidence" value="ECO:0007669"/>
    <property type="project" value="UniProtKB-KW"/>
</dbReference>
<feature type="region of interest" description="Disordered" evidence="8">
    <location>
        <begin position="613"/>
        <end position="669"/>
    </location>
</feature>
<keyword evidence="5" id="KW-0234">DNA repair</keyword>
<dbReference type="InterPro" id="IPR039776">
    <property type="entry name" value="Pds5"/>
</dbReference>
<evidence type="ECO:0000256" key="1">
    <source>
        <dbReference type="ARBA" id="ARBA00004123"/>
    </source>
</evidence>
<evidence type="ECO:0000256" key="7">
    <source>
        <dbReference type="ARBA" id="ARBA00023306"/>
    </source>
</evidence>
<keyword evidence="7" id="KW-0131">Cell cycle</keyword>
<dbReference type="OrthoDB" id="200660at2759"/>
<dbReference type="Pfam" id="PF20168">
    <property type="entry name" value="PDS5"/>
    <property type="match status" value="1"/>
</dbReference>
<dbReference type="PANTHER" id="PTHR12663:SF0">
    <property type="entry name" value="PRECOCIOUS DISSOCIATION OF SISTERS 5, ISOFORM A"/>
    <property type="match status" value="1"/>
</dbReference>
<feature type="region of interest" description="Disordered" evidence="8">
    <location>
        <begin position="740"/>
        <end position="970"/>
    </location>
</feature>
<feature type="region of interest" description="Disordered" evidence="8">
    <location>
        <begin position="513"/>
        <end position="592"/>
    </location>
</feature>
<accession>A0A2Z6LHQ3</accession>
<dbReference type="GO" id="GO:0005634">
    <property type="term" value="C:nucleus"/>
    <property type="evidence" value="ECO:0007669"/>
    <property type="project" value="UniProtKB-SubCell"/>
</dbReference>
<dbReference type="SUPFAM" id="SSF63748">
    <property type="entry name" value="Tudor/PWWP/MBT"/>
    <property type="match status" value="1"/>
</dbReference>
<feature type="non-terminal residue" evidence="9">
    <location>
        <position position="1"/>
    </location>
</feature>
<evidence type="ECO:0000256" key="4">
    <source>
        <dbReference type="ARBA" id="ARBA00022776"/>
    </source>
</evidence>
<dbReference type="PANTHER" id="PTHR12663">
    <property type="entry name" value="ANDROGEN INDUCED INHIBITOR OF PROLIFERATION AS3 / PDS5-RELATED"/>
    <property type="match status" value="1"/>
</dbReference>
<evidence type="ECO:0000256" key="8">
    <source>
        <dbReference type="SAM" id="MobiDB-lite"/>
    </source>
</evidence>
<protein>
    <recommendedName>
        <fullName evidence="11">Tudor domain-containing protein</fullName>
    </recommendedName>
</protein>
<keyword evidence="4" id="KW-0498">Mitosis</keyword>
<dbReference type="GO" id="GO:0000785">
    <property type="term" value="C:chromatin"/>
    <property type="evidence" value="ECO:0007669"/>
    <property type="project" value="TreeGrafter"/>
</dbReference>
<keyword evidence="10" id="KW-1185">Reference proteome</keyword>
<keyword evidence="3" id="KW-0227">DNA damage</keyword>
<feature type="compositionally biased region" description="Polar residues" evidence="8">
    <location>
        <begin position="564"/>
        <end position="579"/>
    </location>
</feature>